<evidence type="ECO:0000313" key="2">
    <source>
        <dbReference type="EMBL" id="QKJ65698.1"/>
    </source>
</evidence>
<evidence type="ECO:0000313" key="3">
    <source>
        <dbReference type="Proteomes" id="UP000504844"/>
    </source>
</evidence>
<accession>A0A6M8SNE3</accession>
<reference evidence="2 3" key="1">
    <citation type="submission" date="2020-05" db="EMBL/GenBank/DDBJ databases">
        <title>Complete genome sequence of Deefgea sp. D17.</title>
        <authorList>
            <person name="Bae J.-W."/>
            <person name="Han J.E."/>
        </authorList>
    </citation>
    <scope>NUCLEOTIDE SEQUENCE [LARGE SCALE GENOMIC DNA]</scope>
    <source>
        <strain evidence="2 3">D17</strain>
    </source>
</reference>
<dbReference type="AlphaFoldDB" id="A0A6M8SNE3"/>
<dbReference type="RefSeq" id="WP_173532207.1">
    <property type="nucleotide sequence ID" value="NZ_CP054143.1"/>
</dbReference>
<feature type="chain" id="PRO_5027047617" description="EF-hand domain-containing protein" evidence="1">
    <location>
        <begin position="23"/>
        <end position="86"/>
    </location>
</feature>
<organism evidence="2 3">
    <name type="scientific">Deefgea piscis</name>
    <dbReference type="NCBI Taxonomy" id="2739061"/>
    <lineage>
        <taxon>Bacteria</taxon>
        <taxon>Pseudomonadati</taxon>
        <taxon>Pseudomonadota</taxon>
        <taxon>Betaproteobacteria</taxon>
        <taxon>Neisseriales</taxon>
        <taxon>Chitinibacteraceae</taxon>
        <taxon>Deefgea</taxon>
    </lineage>
</organism>
<dbReference type="Proteomes" id="UP000504844">
    <property type="component" value="Chromosome"/>
</dbReference>
<name>A0A6M8SNE3_9NEIS</name>
<dbReference type="KEGG" id="dee:HQN60_02550"/>
<keyword evidence="3" id="KW-1185">Reference proteome</keyword>
<dbReference type="EMBL" id="CP054143">
    <property type="protein sequence ID" value="QKJ65698.1"/>
    <property type="molecule type" value="Genomic_DNA"/>
</dbReference>
<sequence>MRHLIQATLLATAVLGSTMAYADCDDGPRVMPKVEVTKTDYLKKMEAFFDFVDADKNGVMTPAERTAAKQKMKADCRTKKSNASVW</sequence>
<feature type="signal peptide" evidence="1">
    <location>
        <begin position="1"/>
        <end position="22"/>
    </location>
</feature>
<protein>
    <recommendedName>
        <fullName evidence="4">EF-hand domain-containing protein</fullName>
    </recommendedName>
</protein>
<keyword evidence="1" id="KW-0732">Signal</keyword>
<evidence type="ECO:0008006" key="4">
    <source>
        <dbReference type="Google" id="ProtNLM"/>
    </source>
</evidence>
<proteinExistence type="predicted"/>
<evidence type="ECO:0000256" key="1">
    <source>
        <dbReference type="SAM" id="SignalP"/>
    </source>
</evidence>
<gene>
    <name evidence="2" type="ORF">HQN60_02550</name>
</gene>